<dbReference type="InParanoid" id="E0VDQ5"/>
<dbReference type="PROSITE" id="PS51746">
    <property type="entry name" value="PPM_2"/>
    <property type="match status" value="1"/>
</dbReference>
<comment type="cofactor">
    <cofactor evidence="1">
        <name>Mn(2+)</name>
        <dbReference type="ChEBI" id="CHEBI:29035"/>
    </cofactor>
</comment>
<dbReference type="SMART" id="SM00332">
    <property type="entry name" value="PP2Cc"/>
    <property type="match status" value="1"/>
</dbReference>
<dbReference type="EMBL" id="AAZO01001448">
    <property type="status" value="NOT_ANNOTATED_CDS"/>
    <property type="molecule type" value="Genomic_DNA"/>
</dbReference>
<evidence type="ECO:0000313" key="12">
    <source>
        <dbReference type="EnsemblMetazoa" id="PHUM123130-PA"/>
    </source>
</evidence>
<dbReference type="InterPro" id="IPR001932">
    <property type="entry name" value="PPM-type_phosphatase-like_dom"/>
</dbReference>
<dbReference type="AlphaFoldDB" id="E0VDQ5"/>
<evidence type="ECO:0000313" key="13">
    <source>
        <dbReference type="Proteomes" id="UP000009046"/>
    </source>
</evidence>
<dbReference type="FunCoup" id="E0VDQ5">
    <property type="interactions" value="805"/>
</dbReference>
<dbReference type="Gene3D" id="3.60.40.10">
    <property type="entry name" value="PPM-type phosphatase domain"/>
    <property type="match status" value="1"/>
</dbReference>
<dbReference type="CTD" id="8238375"/>
<evidence type="ECO:0000256" key="9">
    <source>
        <dbReference type="RuleBase" id="RU003465"/>
    </source>
</evidence>
<protein>
    <recommendedName>
        <fullName evidence="4">protein-serine/threonine phosphatase</fullName>
        <ecNumber evidence="4">3.1.3.16</ecNumber>
    </recommendedName>
</protein>
<evidence type="ECO:0000256" key="5">
    <source>
        <dbReference type="ARBA" id="ARBA00022723"/>
    </source>
</evidence>
<keyword evidence="7 9" id="KW-0904">Protein phosphatase</keyword>
<dbReference type="EnsemblMetazoa" id="PHUM123130-RA">
    <property type="protein sequence ID" value="PHUM123130-PA"/>
    <property type="gene ID" value="PHUM123130"/>
</dbReference>
<sequence length="310" mass="34158">MGQILSEPVTTKESAYCQNSDLTVGSSCMQGWRISMEDAHTHILSLPEDPQASFFGVYDGHGGAKIAQYAGKHLHKFLVKQPKYMEGKYEKALKQAFLDIDSAMLNDKSLKDEFSGSTAIVCLLKAKQLYVANVGDSRAIACVNGKVDVLSIDHKPSNETELKRITAAGGWVEFNRVNGNLALSRALGDFLLKRNEEKIPEEQVITAYPDVQTRTITPEWEFIVMACDGIWDVMTNEEVVDFVRNRIGGGMCPEDICEDLMSRCLAPDIQMGGLGCDNMTVIIIAFLHGEPYENLCAKCASTKSVGYPTN</sequence>
<dbReference type="PANTHER" id="PTHR13832:SF565">
    <property type="entry name" value="AT28366P-RELATED"/>
    <property type="match status" value="1"/>
</dbReference>
<dbReference type="EMBL" id="DS235083">
    <property type="protein sequence ID" value="EEB11511.1"/>
    <property type="molecule type" value="Genomic_DNA"/>
</dbReference>
<evidence type="ECO:0000259" key="10">
    <source>
        <dbReference type="PROSITE" id="PS51746"/>
    </source>
</evidence>
<dbReference type="Pfam" id="PF00481">
    <property type="entry name" value="PP2C"/>
    <property type="match status" value="1"/>
</dbReference>
<dbReference type="HOGENOM" id="CLU_013173_4_2_1"/>
<comment type="cofactor">
    <cofactor evidence="2">
        <name>Mg(2+)</name>
        <dbReference type="ChEBI" id="CHEBI:18420"/>
    </cofactor>
</comment>
<dbReference type="KEGG" id="phu:Phum_PHUM123130"/>
<evidence type="ECO:0000256" key="8">
    <source>
        <dbReference type="ARBA" id="ARBA00023211"/>
    </source>
</evidence>
<keyword evidence="13" id="KW-1185">Reference proteome</keyword>
<dbReference type="Proteomes" id="UP000009046">
    <property type="component" value="Unassembled WGS sequence"/>
</dbReference>
<evidence type="ECO:0000256" key="1">
    <source>
        <dbReference type="ARBA" id="ARBA00001936"/>
    </source>
</evidence>
<keyword evidence="8" id="KW-0464">Manganese</keyword>
<evidence type="ECO:0000313" key="11">
    <source>
        <dbReference type="EMBL" id="EEB11511.1"/>
    </source>
</evidence>
<name>E0VDQ5_PEDHC</name>
<organism>
    <name type="scientific">Pediculus humanus subsp. corporis</name>
    <name type="common">Body louse</name>
    <dbReference type="NCBI Taxonomy" id="121224"/>
    <lineage>
        <taxon>Eukaryota</taxon>
        <taxon>Metazoa</taxon>
        <taxon>Ecdysozoa</taxon>
        <taxon>Arthropoda</taxon>
        <taxon>Hexapoda</taxon>
        <taxon>Insecta</taxon>
        <taxon>Pterygota</taxon>
        <taxon>Neoptera</taxon>
        <taxon>Paraneoptera</taxon>
        <taxon>Psocodea</taxon>
        <taxon>Troctomorpha</taxon>
        <taxon>Phthiraptera</taxon>
        <taxon>Anoplura</taxon>
        <taxon>Pediculidae</taxon>
        <taxon>Pediculus</taxon>
    </lineage>
</organism>
<evidence type="ECO:0000256" key="2">
    <source>
        <dbReference type="ARBA" id="ARBA00001946"/>
    </source>
</evidence>
<dbReference type="SUPFAM" id="SSF81606">
    <property type="entry name" value="PP2C-like"/>
    <property type="match status" value="1"/>
</dbReference>
<dbReference type="InterPro" id="IPR000222">
    <property type="entry name" value="PP2C_BS"/>
</dbReference>
<dbReference type="eggNOG" id="KOG0698">
    <property type="taxonomic scope" value="Eukaryota"/>
</dbReference>
<gene>
    <name evidence="12" type="primary">8238375</name>
    <name evidence="11" type="ORF">Phum_PHUM123130</name>
</gene>
<dbReference type="GO" id="GO:0004722">
    <property type="term" value="F:protein serine/threonine phosphatase activity"/>
    <property type="evidence" value="ECO:0007669"/>
    <property type="project" value="UniProtKB-EC"/>
</dbReference>
<reference evidence="11" key="1">
    <citation type="submission" date="2007-04" db="EMBL/GenBank/DDBJ databases">
        <title>Annotation of Pediculus humanus corporis strain USDA.</title>
        <authorList>
            <person name="Kirkness E."/>
            <person name="Hannick L."/>
            <person name="Hass B."/>
            <person name="Bruggner R."/>
            <person name="Lawson D."/>
            <person name="Bidwell S."/>
            <person name="Joardar V."/>
            <person name="Caler E."/>
            <person name="Walenz B."/>
            <person name="Inman J."/>
            <person name="Schobel S."/>
            <person name="Galinsky K."/>
            <person name="Amedeo P."/>
            <person name="Strausberg R."/>
        </authorList>
    </citation>
    <scope>NUCLEOTIDE SEQUENCE</scope>
    <source>
        <strain evidence="11">USDA</strain>
    </source>
</reference>
<dbReference type="InterPro" id="IPR015655">
    <property type="entry name" value="PP2C"/>
</dbReference>
<accession>E0VDQ5</accession>
<dbReference type="OrthoDB" id="10264738at2759"/>
<proteinExistence type="inferred from homology"/>
<dbReference type="GO" id="GO:0046872">
    <property type="term" value="F:metal ion binding"/>
    <property type="evidence" value="ECO:0007669"/>
    <property type="project" value="UniProtKB-KW"/>
</dbReference>
<dbReference type="STRING" id="121224.E0VDQ5"/>
<dbReference type="InterPro" id="IPR036457">
    <property type="entry name" value="PPM-type-like_dom_sf"/>
</dbReference>
<reference evidence="11" key="2">
    <citation type="submission" date="2007-04" db="EMBL/GenBank/DDBJ databases">
        <title>The genome of the human body louse.</title>
        <authorList>
            <consortium name="The Human Body Louse Genome Consortium"/>
            <person name="Kirkness E."/>
            <person name="Walenz B."/>
            <person name="Hass B."/>
            <person name="Bruggner R."/>
            <person name="Strausberg R."/>
        </authorList>
    </citation>
    <scope>NUCLEOTIDE SEQUENCE</scope>
    <source>
        <strain evidence="11">USDA</strain>
    </source>
</reference>
<dbReference type="FunFam" id="3.60.40.10:FF:000016">
    <property type="entry name" value="Protein phosphatase 2C"/>
    <property type="match status" value="1"/>
</dbReference>
<evidence type="ECO:0000256" key="4">
    <source>
        <dbReference type="ARBA" id="ARBA00013081"/>
    </source>
</evidence>
<reference evidence="12" key="3">
    <citation type="submission" date="2020-05" db="UniProtKB">
        <authorList>
            <consortium name="EnsemblMetazoa"/>
        </authorList>
    </citation>
    <scope>IDENTIFICATION</scope>
    <source>
        <strain evidence="12">USDA</strain>
    </source>
</reference>
<dbReference type="RefSeq" id="XP_002424249.1">
    <property type="nucleotide sequence ID" value="XM_002424204.1"/>
</dbReference>
<dbReference type="PANTHER" id="PTHR13832">
    <property type="entry name" value="PROTEIN PHOSPHATASE 2C"/>
    <property type="match status" value="1"/>
</dbReference>
<keyword evidence="5" id="KW-0479">Metal-binding</keyword>
<dbReference type="VEuPathDB" id="VectorBase:PHUM123130"/>
<dbReference type="GeneID" id="8238375"/>
<evidence type="ECO:0000256" key="7">
    <source>
        <dbReference type="ARBA" id="ARBA00022912"/>
    </source>
</evidence>
<dbReference type="CDD" id="cd00143">
    <property type="entry name" value="PP2Cc"/>
    <property type="match status" value="1"/>
</dbReference>
<dbReference type="PROSITE" id="PS01032">
    <property type="entry name" value="PPM_1"/>
    <property type="match status" value="1"/>
</dbReference>
<feature type="domain" description="PPM-type phosphatase" evidence="10">
    <location>
        <begin position="23"/>
        <end position="286"/>
    </location>
</feature>
<dbReference type="OMA" id="CLLHDRP"/>
<comment type="similarity">
    <text evidence="3 9">Belongs to the PP2C family.</text>
</comment>
<keyword evidence="6 9" id="KW-0378">Hydrolase</keyword>
<evidence type="ECO:0000256" key="3">
    <source>
        <dbReference type="ARBA" id="ARBA00006702"/>
    </source>
</evidence>
<dbReference type="EC" id="3.1.3.16" evidence="4"/>
<evidence type="ECO:0000256" key="6">
    <source>
        <dbReference type="ARBA" id="ARBA00022801"/>
    </source>
</evidence>